<dbReference type="InterPro" id="IPR002694">
    <property type="entry name" value="Znf_CHC2"/>
</dbReference>
<dbReference type="Gene3D" id="3.90.580.10">
    <property type="entry name" value="Zinc finger, CHC2-type domain"/>
    <property type="match status" value="1"/>
</dbReference>
<dbReference type="Pfam" id="PF01807">
    <property type="entry name" value="Zn_ribbon_DnaG"/>
    <property type="match status" value="1"/>
</dbReference>
<dbReference type="InterPro" id="IPR055570">
    <property type="entry name" value="DUF7146"/>
</dbReference>
<evidence type="ECO:0000313" key="3">
    <source>
        <dbReference type="EMBL" id="PWE26661.1"/>
    </source>
</evidence>
<reference evidence="3 4" key="1">
    <citation type="submission" date="2018-05" db="EMBL/GenBank/DDBJ databases">
        <title>Pararhodobacter marina sp. nov., isolated from deep-sea water of the Indian Ocean.</title>
        <authorList>
            <person name="Lai Q.Sr."/>
            <person name="Liu X."/>
            <person name="Shao Z."/>
        </authorList>
    </citation>
    <scope>NUCLEOTIDE SEQUENCE [LARGE SCALE GENOMIC DNA]</scope>
    <source>
        <strain evidence="3 4">CIC4N-9</strain>
    </source>
</reference>
<proteinExistence type="predicted"/>
<evidence type="ECO:0000259" key="2">
    <source>
        <dbReference type="Pfam" id="PF23639"/>
    </source>
</evidence>
<dbReference type="AlphaFoldDB" id="A0A2U2C486"/>
<feature type="domain" description="DUF7146" evidence="2">
    <location>
        <begin position="123"/>
        <end position="242"/>
    </location>
</feature>
<gene>
    <name evidence="3" type="ORF">C4N9_20570</name>
</gene>
<organism evidence="3 4">
    <name type="scientific">Pararhodobacter marinus</name>
    <dbReference type="NCBI Taxonomy" id="2184063"/>
    <lineage>
        <taxon>Bacteria</taxon>
        <taxon>Pseudomonadati</taxon>
        <taxon>Pseudomonadota</taxon>
        <taxon>Alphaproteobacteria</taxon>
        <taxon>Rhodobacterales</taxon>
        <taxon>Paracoccaceae</taxon>
        <taxon>Pararhodobacter</taxon>
    </lineage>
</organism>
<dbReference type="Proteomes" id="UP000244940">
    <property type="component" value="Unassembled WGS sequence"/>
</dbReference>
<accession>A0A2U2C486</accession>
<protein>
    <submittedName>
        <fullName evidence="3">Uncharacterized protein</fullName>
    </submittedName>
</protein>
<dbReference type="GO" id="GO:0008270">
    <property type="term" value="F:zinc ion binding"/>
    <property type="evidence" value="ECO:0007669"/>
    <property type="project" value="InterPro"/>
</dbReference>
<dbReference type="Pfam" id="PF23639">
    <property type="entry name" value="DUF7146"/>
    <property type="match status" value="1"/>
</dbReference>
<dbReference type="GO" id="GO:0003677">
    <property type="term" value="F:DNA binding"/>
    <property type="evidence" value="ECO:0007669"/>
    <property type="project" value="InterPro"/>
</dbReference>
<name>A0A2U2C486_9RHOB</name>
<keyword evidence="4" id="KW-1185">Reference proteome</keyword>
<dbReference type="GO" id="GO:0003899">
    <property type="term" value="F:DNA-directed RNA polymerase activity"/>
    <property type="evidence" value="ECO:0007669"/>
    <property type="project" value="InterPro"/>
</dbReference>
<dbReference type="EMBL" id="QEYD01000017">
    <property type="protein sequence ID" value="PWE26661.1"/>
    <property type="molecule type" value="Genomic_DNA"/>
</dbReference>
<dbReference type="InterPro" id="IPR036977">
    <property type="entry name" value="DNA_primase_Znf_CHC2"/>
</dbReference>
<sequence length="376" mass="41396">MTRDDPRLVEARARSIEEIAMVLSIDGLKRAGHELIGPCPECGGTDRFAINVSKGVFQCRRCGNAGDGIQLVRWLRGCTLPEALTWLCGDRQELSREELAERERRAIEGRRKFEEAANRRREEAIRQARRIWHEGLPAEDSPVRDYLALRGFTRDRLPILPPCLRYHPSLPYMVSSGGQWVEAHRGPAMLAAIQQPGATGTAVHRTWFDLSQPRGKLRIEHDGQPLKVKKSWGSKKGAAIRLHTPNVLQGTLVMAEGIETTLTAMVSGLHPGAAFWAGVDLGNIAGKMRQGKGLRYAGLPDMTDDAAFVPPPWVRELVLIEDGDSDPKMTRAKLMSGARRAMAKIPGLTARIVPCPPGLDLNDVLLEGEACPPAQP</sequence>
<evidence type="ECO:0000313" key="4">
    <source>
        <dbReference type="Proteomes" id="UP000244940"/>
    </source>
</evidence>
<evidence type="ECO:0000259" key="1">
    <source>
        <dbReference type="Pfam" id="PF01807"/>
    </source>
</evidence>
<dbReference type="RefSeq" id="WP_109535222.1">
    <property type="nucleotide sequence ID" value="NZ_QEYD01000017.1"/>
</dbReference>
<dbReference type="SUPFAM" id="SSF57783">
    <property type="entry name" value="Zinc beta-ribbon"/>
    <property type="match status" value="1"/>
</dbReference>
<feature type="domain" description="Zinc finger CHC2-type" evidence="1">
    <location>
        <begin position="25"/>
        <end position="89"/>
    </location>
</feature>
<dbReference type="GO" id="GO:0006260">
    <property type="term" value="P:DNA replication"/>
    <property type="evidence" value="ECO:0007669"/>
    <property type="project" value="InterPro"/>
</dbReference>
<comment type="caution">
    <text evidence="3">The sequence shown here is derived from an EMBL/GenBank/DDBJ whole genome shotgun (WGS) entry which is preliminary data.</text>
</comment>
<dbReference type="GeneID" id="94367292"/>
<dbReference type="OrthoDB" id="9811157at2"/>